<proteinExistence type="predicted"/>
<sequence length="68" mass="8164">MYAKDKETNTEENVCNYLLSSDDLRKKKRTREVKMYKRLNMLCSNIKSLLKFLSTFIRTQRKSVRGKI</sequence>
<accession>A0ABQ9EGD9</accession>
<evidence type="ECO:0000313" key="1">
    <source>
        <dbReference type="EMBL" id="KAJ8304357.1"/>
    </source>
</evidence>
<protein>
    <submittedName>
        <fullName evidence="1">Uncharacterized protein</fullName>
    </submittedName>
</protein>
<keyword evidence="2" id="KW-1185">Reference proteome</keyword>
<dbReference type="Proteomes" id="UP001217089">
    <property type="component" value="Unassembled WGS sequence"/>
</dbReference>
<reference evidence="1 2" key="1">
    <citation type="submission" date="2022-12" db="EMBL/GenBank/DDBJ databases">
        <title>Chromosome-level genome of Tegillarca granosa.</title>
        <authorList>
            <person name="Kim J."/>
        </authorList>
    </citation>
    <scope>NUCLEOTIDE SEQUENCE [LARGE SCALE GENOMIC DNA]</scope>
    <source>
        <strain evidence="1">Teg-2019</strain>
        <tissue evidence="1">Adductor muscle</tissue>
    </source>
</reference>
<gene>
    <name evidence="1" type="ORF">KUTeg_017940</name>
</gene>
<organism evidence="1 2">
    <name type="scientific">Tegillarca granosa</name>
    <name type="common">Malaysian cockle</name>
    <name type="synonym">Anadara granosa</name>
    <dbReference type="NCBI Taxonomy" id="220873"/>
    <lineage>
        <taxon>Eukaryota</taxon>
        <taxon>Metazoa</taxon>
        <taxon>Spiralia</taxon>
        <taxon>Lophotrochozoa</taxon>
        <taxon>Mollusca</taxon>
        <taxon>Bivalvia</taxon>
        <taxon>Autobranchia</taxon>
        <taxon>Pteriomorphia</taxon>
        <taxon>Arcoida</taxon>
        <taxon>Arcoidea</taxon>
        <taxon>Arcidae</taxon>
        <taxon>Tegillarca</taxon>
    </lineage>
</organism>
<evidence type="ECO:0000313" key="2">
    <source>
        <dbReference type="Proteomes" id="UP001217089"/>
    </source>
</evidence>
<comment type="caution">
    <text evidence="1">The sequence shown here is derived from an EMBL/GenBank/DDBJ whole genome shotgun (WGS) entry which is preliminary data.</text>
</comment>
<name>A0ABQ9EGD9_TEGGR</name>
<dbReference type="EMBL" id="JARBDR010000903">
    <property type="protein sequence ID" value="KAJ8304357.1"/>
    <property type="molecule type" value="Genomic_DNA"/>
</dbReference>